<protein>
    <recommendedName>
        <fullName evidence="16">E3 ubiquitin-protein ligase TRIM33</fullName>
    </recommendedName>
</protein>
<keyword evidence="2" id="KW-0479">Metal-binding</keyword>
<dbReference type="InterPro" id="IPR036427">
    <property type="entry name" value="Bromodomain-like_sf"/>
</dbReference>
<organism evidence="14 15">
    <name type="scientific">Onchocerca flexuosa</name>
    <dbReference type="NCBI Taxonomy" id="387005"/>
    <lineage>
        <taxon>Eukaryota</taxon>
        <taxon>Metazoa</taxon>
        <taxon>Ecdysozoa</taxon>
        <taxon>Nematoda</taxon>
        <taxon>Chromadorea</taxon>
        <taxon>Rhabditida</taxon>
        <taxon>Spirurina</taxon>
        <taxon>Spiruromorpha</taxon>
        <taxon>Filarioidea</taxon>
        <taxon>Onchocercidae</taxon>
        <taxon>Onchocerca</taxon>
    </lineage>
</organism>
<dbReference type="GO" id="GO:0005634">
    <property type="term" value="C:nucleus"/>
    <property type="evidence" value="ECO:0007669"/>
    <property type="project" value="UniProtKB-SubCell"/>
</dbReference>
<dbReference type="PROSITE" id="PS01359">
    <property type="entry name" value="ZF_PHD_1"/>
    <property type="match status" value="1"/>
</dbReference>
<dbReference type="CDD" id="cd15541">
    <property type="entry name" value="PHD_TIF1_like"/>
    <property type="match status" value="1"/>
</dbReference>
<dbReference type="GO" id="GO:0008270">
    <property type="term" value="F:zinc ion binding"/>
    <property type="evidence" value="ECO:0007669"/>
    <property type="project" value="UniProtKB-KW"/>
</dbReference>
<dbReference type="PANTHER" id="PTHR45915:SF6">
    <property type="entry name" value="E3 UBIQUITIN-PROTEIN LIGASE TRIM33"/>
    <property type="match status" value="1"/>
</dbReference>
<dbReference type="InterPro" id="IPR011011">
    <property type="entry name" value="Znf_FYVE_PHD"/>
</dbReference>
<evidence type="ECO:0000259" key="13">
    <source>
        <dbReference type="PROSITE" id="PS50089"/>
    </source>
</evidence>
<accession>A0A238C061</accession>
<dbReference type="InterPro" id="IPR013083">
    <property type="entry name" value="Znf_RING/FYVE/PHD"/>
</dbReference>
<dbReference type="SMART" id="SM00249">
    <property type="entry name" value="PHD"/>
    <property type="match status" value="1"/>
</dbReference>
<dbReference type="InterPro" id="IPR019786">
    <property type="entry name" value="Zinc_finger_PHD-type_CS"/>
</dbReference>
<evidence type="ECO:0000259" key="11">
    <source>
        <dbReference type="PROSITE" id="PS50014"/>
    </source>
</evidence>
<dbReference type="PROSITE" id="PS50016">
    <property type="entry name" value="ZF_PHD_2"/>
    <property type="match status" value="1"/>
</dbReference>
<keyword evidence="7" id="KW-0539">Nucleus</keyword>
<evidence type="ECO:0000256" key="4">
    <source>
        <dbReference type="ARBA" id="ARBA00022833"/>
    </source>
</evidence>
<feature type="domain" description="PHD-type" evidence="12">
    <location>
        <begin position="765"/>
        <end position="820"/>
    </location>
</feature>
<evidence type="ECO:0000256" key="7">
    <source>
        <dbReference type="ARBA" id="ARBA00023242"/>
    </source>
</evidence>
<comment type="subcellular location">
    <subcellularLocation>
        <location evidence="1">Nucleus</location>
    </subcellularLocation>
</comment>
<evidence type="ECO:0000256" key="1">
    <source>
        <dbReference type="ARBA" id="ARBA00004123"/>
    </source>
</evidence>
<dbReference type="InterPro" id="IPR001487">
    <property type="entry name" value="Bromodomain"/>
</dbReference>
<feature type="compositionally biased region" description="Polar residues" evidence="10">
    <location>
        <begin position="644"/>
        <end position="653"/>
    </location>
</feature>
<dbReference type="Pfam" id="PF00439">
    <property type="entry name" value="Bromodomain"/>
    <property type="match status" value="1"/>
</dbReference>
<evidence type="ECO:0000313" key="15">
    <source>
        <dbReference type="Proteomes" id="UP000242913"/>
    </source>
</evidence>
<evidence type="ECO:0000256" key="9">
    <source>
        <dbReference type="PROSITE-ProRule" id="PRU00175"/>
    </source>
</evidence>
<evidence type="ECO:0000256" key="2">
    <source>
        <dbReference type="ARBA" id="ARBA00022723"/>
    </source>
</evidence>
<dbReference type="AlphaFoldDB" id="A0A238C061"/>
<dbReference type="PROSITE" id="PS50089">
    <property type="entry name" value="ZF_RING_2"/>
    <property type="match status" value="1"/>
</dbReference>
<dbReference type="GO" id="GO:0000785">
    <property type="term" value="C:chromatin"/>
    <property type="evidence" value="ECO:0007669"/>
    <property type="project" value="TreeGrafter"/>
</dbReference>
<evidence type="ECO:0000313" key="14">
    <source>
        <dbReference type="EMBL" id="OZC10308.1"/>
    </source>
</evidence>
<gene>
    <name evidence="14" type="ORF">X798_02615</name>
</gene>
<keyword evidence="6 8" id="KW-0103">Bromodomain</keyword>
<feature type="domain" description="Bromo" evidence="11">
    <location>
        <begin position="847"/>
        <end position="919"/>
    </location>
</feature>
<feature type="compositionally biased region" description="Basic and acidic residues" evidence="10">
    <location>
        <begin position="990"/>
        <end position="999"/>
    </location>
</feature>
<dbReference type="SUPFAM" id="SSF57903">
    <property type="entry name" value="FYVE/PHD zinc finger"/>
    <property type="match status" value="1"/>
</dbReference>
<proteinExistence type="predicted"/>
<dbReference type="PANTHER" id="PTHR45915">
    <property type="entry name" value="TRANSCRIPTION INTERMEDIARY FACTOR"/>
    <property type="match status" value="1"/>
</dbReference>
<evidence type="ECO:0000256" key="6">
    <source>
        <dbReference type="ARBA" id="ARBA00023117"/>
    </source>
</evidence>
<feature type="region of interest" description="Disordered" evidence="10">
    <location>
        <begin position="689"/>
        <end position="709"/>
    </location>
</feature>
<dbReference type="EMBL" id="KZ269987">
    <property type="protein sequence ID" value="OZC10308.1"/>
    <property type="molecule type" value="Genomic_DNA"/>
</dbReference>
<feature type="compositionally biased region" description="Low complexity" evidence="10">
    <location>
        <begin position="622"/>
        <end position="643"/>
    </location>
</feature>
<dbReference type="Gene3D" id="3.30.40.10">
    <property type="entry name" value="Zinc/RING finger domain, C3HC4 (zinc finger)"/>
    <property type="match status" value="1"/>
</dbReference>
<dbReference type="Gene3D" id="1.20.920.10">
    <property type="entry name" value="Bromodomain-like"/>
    <property type="match status" value="1"/>
</dbReference>
<dbReference type="Proteomes" id="UP000242913">
    <property type="component" value="Unassembled WGS sequence"/>
</dbReference>
<evidence type="ECO:0000256" key="3">
    <source>
        <dbReference type="ARBA" id="ARBA00022771"/>
    </source>
</evidence>
<evidence type="ECO:0000256" key="10">
    <source>
        <dbReference type="SAM" id="MobiDB-lite"/>
    </source>
</evidence>
<feature type="region of interest" description="Disordered" evidence="10">
    <location>
        <begin position="729"/>
        <end position="761"/>
    </location>
</feature>
<feature type="domain" description="RING-type" evidence="13">
    <location>
        <begin position="34"/>
        <end position="87"/>
    </location>
</feature>
<dbReference type="PROSITE" id="PS50014">
    <property type="entry name" value="BROMODOMAIN_2"/>
    <property type="match status" value="1"/>
</dbReference>
<name>A0A238C061_9BILA</name>
<evidence type="ECO:0000256" key="5">
    <source>
        <dbReference type="ARBA" id="ARBA00023054"/>
    </source>
</evidence>
<dbReference type="OrthoDB" id="1870062at2759"/>
<evidence type="ECO:0000259" key="12">
    <source>
        <dbReference type="PROSITE" id="PS50016"/>
    </source>
</evidence>
<keyword evidence="15" id="KW-1185">Reference proteome</keyword>
<dbReference type="InterPro" id="IPR001841">
    <property type="entry name" value="Znf_RING"/>
</dbReference>
<dbReference type="SUPFAM" id="SSF47370">
    <property type="entry name" value="Bromodomain"/>
    <property type="match status" value="1"/>
</dbReference>
<keyword evidence="3 9" id="KW-0863">Zinc-finger</keyword>
<dbReference type="PRINTS" id="PR00503">
    <property type="entry name" value="BROMODOMAIN"/>
</dbReference>
<dbReference type="InterPro" id="IPR001965">
    <property type="entry name" value="Znf_PHD"/>
</dbReference>
<keyword evidence="5" id="KW-0175">Coiled coil</keyword>
<feature type="region of interest" description="Disordered" evidence="10">
    <location>
        <begin position="622"/>
        <end position="653"/>
    </location>
</feature>
<feature type="compositionally biased region" description="Polar residues" evidence="10">
    <location>
        <begin position="744"/>
        <end position="757"/>
    </location>
</feature>
<sequence length="999" mass="110822">MDDALRGSSRDDWMGINADVFIYPLTMGEDFNRCDLCRAKLCGFSPPAHLAPLTALLPCLHAFCPSCKVKCEQASMNQETLVCQVCRTECLRSHVLDLPNASDCAIRRCESAACPDKHQATTKCIICNEALCADCSLAHQRVTATSSHFLQTLCPVTPKCVRCRLHSNMKIVSLCQCGSYVCMTCVASRLHEGPSHMITPLSNLPNAHVDENKIMSSTVRETTHIDCSLSMIQMRKNALSERVANLKKEVGNQVVHICQAVMRRGNDLLRALDAVQFYKGQEYDKLRNELLWQKRRFSRINSYASRIKDFEDLTTLVIMRQFLENCIIVIKSKKVSSERSLNGLQRPATVQFKPDTEHVLANISQWGRIFAEVDDLGTLKTVEVTPTPLSSNPIDVPLFDTATNRSRGSCLPTNIYAQRSCVNGSVGPNNSNPITLRPPVPQEHSRLLQQQQFHVQELAARQMQNARRQGFPQSQFLSSLLTESPQRPGSIQVPGLRYAFPYASGIATTERPCVSPYTLPAGQMLPYASQRMFLPNSMPAQQPSTSNLVETYNNIHRAPNVQLTSLRSGNGLSGTLFASGTHTNSPLRRSGESLIQTSRIGMVNSLPVSSSDSLSTFSVTTQSISSSNTSSTADAQSTNNSNTPILCSQNVDTSAPSDRSDICFNSPASNLGIISSAQQKCAPVSSVTSSGTCVSSPPPKDPEPAPLKKTVSIKKCNNDEVVKMSNILKTQLDQSKQSDPEQLRTGTEQQFQANNSADNDESRWDDYCYVCQQGCDEKTGSLGCCARCPRVFHNICHIPAIKEQMENLPDEWACSLCTEAEPLHENSGTIGQRERLLCSKVLLSCYEKHLDVEPFCHPVPRTVVSYHVIIKQPMDFSTIARRLKEKSKDAFTNITQFIQCMNLVFENCSTFNAPGDEVAKAGRSVYQIYSRAVKEYLPCMKSQVWLYVNRYSENRHTGLMQKEQNTQASSSIIRVHETSAEPVTKKPRKEVKSEFSETA</sequence>
<evidence type="ECO:0008006" key="16">
    <source>
        <dbReference type="Google" id="ProtNLM"/>
    </source>
</evidence>
<feature type="region of interest" description="Disordered" evidence="10">
    <location>
        <begin position="975"/>
        <end position="999"/>
    </location>
</feature>
<keyword evidence="4" id="KW-0862">Zinc</keyword>
<evidence type="ECO:0000256" key="8">
    <source>
        <dbReference type="PROSITE-ProRule" id="PRU00035"/>
    </source>
</evidence>
<dbReference type="SMART" id="SM00297">
    <property type="entry name" value="BROMO"/>
    <property type="match status" value="1"/>
</dbReference>
<dbReference type="InterPro" id="IPR019787">
    <property type="entry name" value="Znf_PHD-finger"/>
</dbReference>
<reference evidence="14 15" key="1">
    <citation type="submission" date="2015-12" db="EMBL/GenBank/DDBJ databases">
        <title>Draft genome of the nematode, Onchocerca flexuosa.</title>
        <authorList>
            <person name="Mitreva M."/>
        </authorList>
    </citation>
    <scope>NUCLEOTIDE SEQUENCE [LARGE SCALE GENOMIC DNA]</scope>
    <source>
        <strain evidence="14">Red Deer</strain>
    </source>
</reference>